<evidence type="ECO:0000313" key="8">
    <source>
        <dbReference type="EMBL" id="PIZ17138.1"/>
    </source>
</evidence>
<evidence type="ECO:0000256" key="2">
    <source>
        <dbReference type="ARBA" id="ARBA00012662"/>
    </source>
</evidence>
<dbReference type="InterPro" id="IPR017853">
    <property type="entry name" value="GH"/>
</dbReference>
<dbReference type="InterPro" id="IPR057739">
    <property type="entry name" value="Glyco_hydro_29_N"/>
</dbReference>
<dbReference type="EC" id="3.2.1.51" evidence="2"/>
<keyword evidence="3" id="KW-0732">Signal</keyword>
<protein>
    <recommendedName>
        <fullName evidence="2">alpha-L-fucosidase</fullName>
        <ecNumber evidence="2">3.2.1.51</ecNumber>
    </recommendedName>
</protein>
<comment type="caution">
    <text evidence="8">The sequence shown here is derived from an EMBL/GenBank/DDBJ whole genome shotgun (WGS) entry which is preliminary data.</text>
</comment>
<evidence type="ECO:0000256" key="4">
    <source>
        <dbReference type="ARBA" id="ARBA00022801"/>
    </source>
</evidence>
<gene>
    <name evidence="8" type="ORF">COY52_05125</name>
</gene>
<feature type="domain" description="Glycoside hydrolase family 29 N-terminal" evidence="7">
    <location>
        <begin position="48"/>
        <end position="311"/>
    </location>
</feature>
<name>A0A2M7SCB4_9BACT</name>
<dbReference type="GO" id="GO:0006004">
    <property type="term" value="P:fucose metabolic process"/>
    <property type="evidence" value="ECO:0007669"/>
    <property type="project" value="TreeGrafter"/>
</dbReference>
<dbReference type="PANTHER" id="PTHR10030">
    <property type="entry name" value="ALPHA-L-FUCOSIDASE"/>
    <property type="match status" value="1"/>
</dbReference>
<dbReference type="SMART" id="SM00812">
    <property type="entry name" value="Alpha_L_fucos"/>
    <property type="match status" value="1"/>
</dbReference>
<dbReference type="Gene3D" id="2.60.120.260">
    <property type="entry name" value="Galactose-binding domain-like"/>
    <property type="match status" value="1"/>
</dbReference>
<dbReference type="GO" id="GO:0004560">
    <property type="term" value="F:alpha-L-fucosidase activity"/>
    <property type="evidence" value="ECO:0007669"/>
    <property type="project" value="InterPro"/>
</dbReference>
<dbReference type="Pfam" id="PF01120">
    <property type="entry name" value="Alpha_L_fucos"/>
    <property type="match status" value="1"/>
</dbReference>
<dbReference type="Gene3D" id="3.20.20.80">
    <property type="entry name" value="Glycosidases"/>
    <property type="match status" value="1"/>
</dbReference>
<evidence type="ECO:0000256" key="3">
    <source>
        <dbReference type="ARBA" id="ARBA00022729"/>
    </source>
</evidence>
<reference evidence="9" key="1">
    <citation type="submission" date="2017-09" db="EMBL/GenBank/DDBJ databases">
        <title>Depth-based differentiation of microbial function through sediment-hosted aquifers and enrichment of novel symbionts in the deep terrestrial subsurface.</title>
        <authorList>
            <person name="Probst A.J."/>
            <person name="Ladd B."/>
            <person name="Jarett J.K."/>
            <person name="Geller-Mcgrath D.E."/>
            <person name="Sieber C.M.K."/>
            <person name="Emerson J.B."/>
            <person name="Anantharaman K."/>
            <person name="Thomas B.C."/>
            <person name="Malmstrom R."/>
            <person name="Stieglmeier M."/>
            <person name="Klingl A."/>
            <person name="Woyke T."/>
            <person name="Ryan C.M."/>
            <person name="Banfield J.F."/>
        </authorList>
    </citation>
    <scope>NUCLEOTIDE SEQUENCE [LARGE SCALE GENOMIC DNA]</scope>
</reference>
<organism evidence="8 9">
    <name type="scientific">Candidatus Desantisbacteria bacterium CG_4_10_14_0_8_um_filter_48_22</name>
    <dbReference type="NCBI Taxonomy" id="1974543"/>
    <lineage>
        <taxon>Bacteria</taxon>
        <taxon>Candidatus Desantisiibacteriota</taxon>
    </lineage>
</organism>
<evidence type="ECO:0000256" key="6">
    <source>
        <dbReference type="SAM" id="MobiDB-lite"/>
    </source>
</evidence>
<keyword evidence="5" id="KW-0326">Glycosidase</keyword>
<dbReference type="SUPFAM" id="SSF51445">
    <property type="entry name" value="(Trans)glycosidases"/>
    <property type="match status" value="1"/>
</dbReference>
<dbReference type="AlphaFoldDB" id="A0A2M7SCB4"/>
<evidence type="ECO:0000256" key="5">
    <source>
        <dbReference type="ARBA" id="ARBA00023295"/>
    </source>
</evidence>
<feature type="region of interest" description="Disordered" evidence="6">
    <location>
        <begin position="220"/>
        <end position="241"/>
    </location>
</feature>
<evidence type="ECO:0000259" key="7">
    <source>
        <dbReference type="Pfam" id="PF01120"/>
    </source>
</evidence>
<dbReference type="GO" id="GO:0005764">
    <property type="term" value="C:lysosome"/>
    <property type="evidence" value="ECO:0007669"/>
    <property type="project" value="TreeGrafter"/>
</dbReference>
<evidence type="ECO:0000313" key="9">
    <source>
        <dbReference type="Proteomes" id="UP000229307"/>
    </source>
</evidence>
<comment type="similarity">
    <text evidence="1">Belongs to the glycosyl hydrolase 29 family.</text>
</comment>
<evidence type="ECO:0000256" key="1">
    <source>
        <dbReference type="ARBA" id="ARBA00007951"/>
    </source>
</evidence>
<keyword evidence="4" id="KW-0378">Hydrolase</keyword>
<dbReference type="Proteomes" id="UP000229307">
    <property type="component" value="Unassembled WGS sequence"/>
</dbReference>
<dbReference type="PANTHER" id="PTHR10030:SF37">
    <property type="entry name" value="ALPHA-L-FUCOSIDASE-RELATED"/>
    <property type="match status" value="1"/>
</dbReference>
<proteinExistence type="inferred from homology"/>
<dbReference type="EMBL" id="PFMR01000140">
    <property type="protein sequence ID" value="PIZ17138.1"/>
    <property type="molecule type" value="Genomic_DNA"/>
</dbReference>
<dbReference type="GO" id="GO:0016139">
    <property type="term" value="P:glycoside catabolic process"/>
    <property type="evidence" value="ECO:0007669"/>
    <property type="project" value="TreeGrafter"/>
</dbReference>
<sequence>MTGSKKHRLALPSPAQAAWQDLEIGMFIHFAPNTWQDQHYDMLYTPLSEINPKELDAAQWVDVAESMNAKYIVFTAKHCGGFCMWPTKTTDYSVKSIPWRKGKGDICGDLAKECRKRKMPLGFYLSPRDDHFGITTSGIARSGRSCHQELYNKIYRQQLEELCTGYGKLVEIWFDGGADGDLAGPVIKKYQPEAMVFGSNRATIRWVGNEDGVAPYPARNTVSNNDKDWSPERNAAAGGKGTKWMPAECDVAIRRDWFWFTTNEGTLKSLDKLMDIYYRSVGHGCNLLLNHTPDRTGLIPSADVERAAEFGIEIKNRFSSLLAETKGKGSVFELDLEKDTVIKHFVAMEDIRHGERVRAYRIEVLANDEWKTIVTGSAVGHKKIDRIEPVMASRARLRVLKSAGTPVIRSFAIY</sequence>
<dbReference type="InterPro" id="IPR000933">
    <property type="entry name" value="Glyco_hydro_29"/>
</dbReference>
<accession>A0A2M7SCB4</accession>